<dbReference type="Gene3D" id="3.40.50.1820">
    <property type="entry name" value="alpha/beta hydrolase"/>
    <property type="match status" value="1"/>
</dbReference>
<dbReference type="InterPro" id="IPR044294">
    <property type="entry name" value="Lipase-like"/>
</dbReference>
<reference evidence="2" key="1">
    <citation type="submission" date="2021-01" db="UniProtKB">
        <authorList>
            <consortium name="EnsemblPlants"/>
        </authorList>
    </citation>
    <scope>IDENTIFICATION</scope>
</reference>
<feature type="domain" description="DUF676" evidence="1">
    <location>
        <begin position="10"/>
        <end position="240"/>
    </location>
</feature>
<name>A0A7N0VHC7_KALFE</name>
<dbReference type="SUPFAM" id="SSF53474">
    <property type="entry name" value="alpha/beta-Hydrolases"/>
    <property type="match status" value="1"/>
</dbReference>
<evidence type="ECO:0000313" key="3">
    <source>
        <dbReference type="Proteomes" id="UP000594263"/>
    </source>
</evidence>
<dbReference type="Gramene" id="Kaladp0824s0004.1.v1.1">
    <property type="protein sequence ID" value="Kaladp0824s0004.1.v1.1"/>
    <property type="gene ID" value="Kaladp0824s0004.v1.1"/>
</dbReference>
<dbReference type="AlphaFoldDB" id="A0A7N0VHC7"/>
<dbReference type="Pfam" id="PF05057">
    <property type="entry name" value="DUF676"/>
    <property type="match status" value="1"/>
</dbReference>
<evidence type="ECO:0000259" key="1">
    <source>
        <dbReference type="Pfam" id="PF05057"/>
    </source>
</evidence>
<protein>
    <recommendedName>
        <fullName evidence="1">DUF676 domain-containing protein</fullName>
    </recommendedName>
</protein>
<dbReference type="Proteomes" id="UP000594263">
    <property type="component" value="Unplaced"/>
</dbReference>
<sequence length="350" mass="38589">MGDPAVGKSSTATHLIIMVNGIVGSPANWEYAASQFVHRYPQDVVVHCSESNSSLLTFDGVDVMGERLAQEVISEVSGYPNLQKISFIAHSLGGLVARYAIAILYEKDPTLRISQQISNGGRFVSHDACPEKNYDGKVAGLIPMNFISCATPHLGSRGHNQVPMFFGFQTLEKVAYSTSWLLGRTGKHLFLSDNENGSPPLLLQMTKDQEDLKFISALGCFKRRVAYANTSCDHLVGWATSSIRRFNDLPKLQGAPVNKIYPHIVNVETAHTDIKQEEIHAEADDGVLDTDGLEEEMIRGLTKVSWERIDVGFSGFKQWVLGHSTIQVKTPFIHSEGADVIAHMVDNFLM</sequence>
<dbReference type="OMA" id="HCSRRNH"/>
<dbReference type="InterPro" id="IPR007751">
    <property type="entry name" value="DUF676_lipase-like"/>
</dbReference>
<evidence type="ECO:0000313" key="2">
    <source>
        <dbReference type="EnsemblPlants" id="Kaladp0824s0004.1.v1.1"/>
    </source>
</evidence>
<dbReference type="PANTHER" id="PTHR12482:SF41">
    <property type="entry name" value="ALPHA_BETA-HYDROLASES SUPERFAMILY PROTEIN"/>
    <property type="match status" value="1"/>
</dbReference>
<organism evidence="2 3">
    <name type="scientific">Kalanchoe fedtschenkoi</name>
    <name type="common">Lavender scallops</name>
    <name type="synonym">South American air plant</name>
    <dbReference type="NCBI Taxonomy" id="63787"/>
    <lineage>
        <taxon>Eukaryota</taxon>
        <taxon>Viridiplantae</taxon>
        <taxon>Streptophyta</taxon>
        <taxon>Embryophyta</taxon>
        <taxon>Tracheophyta</taxon>
        <taxon>Spermatophyta</taxon>
        <taxon>Magnoliopsida</taxon>
        <taxon>eudicotyledons</taxon>
        <taxon>Gunneridae</taxon>
        <taxon>Pentapetalae</taxon>
        <taxon>Saxifragales</taxon>
        <taxon>Crassulaceae</taxon>
        <taxon>Kalanchoe</taxon>
    </lineage>
</organism>
<proteinExistence type="predicted"/>
<accession>A0A7N0VHC7</accession>
<dbReference type="InterPro" id="IPR029058">
    <property type="entry name" value="AB_hydrolase_fold"/>
</dbReference>
<keyword evidence="3" id="KW-1185">Reference proteome</keyword>
<dbReference type="PANTHER" id="PTHR12482">
    <property type="entry name" value="LIPASE ROG1-RELATED-RELATED"/>
    <property type="match status" value="1"/>
</dbReference>
<dbReference type="EnsemblPlants" id="Kaladp0824s0004.1.v1.1">
    <property type="protein sequence ID" value="Kaladp0824s0004.1.v1.1"/>
    <property type="gene ID" value="Kaladp0824s0004.v1.1"/>
</dbReference>